<keyword evidence="3" id="KW-1185">Reference proteome</keyword>
<protein>
    <submittedName>
        <fullName evidence="2">Uncharacterized protein</fullName>
    </submittedName>
</protein>
<dbReference type="AlphaFoldDB" id="A0A8H4KF73"/>
<reference evidence="2" key="1">
    <citation type="submission" date="2020-01" db="EMBL/GenBank/DDBJ databases">
        <title>Identification and distribution of gene clusters putatively required for synthesis of sphingolipid metabolism inhibitors in phylogenetically diverse species of the filamentous fungus Fusarium.</title>
        <authorList>
            <person name="Kim H.-S."/>
            <person name="Busman M."/>
            <person name="Brown D.W."/>
            <person name="Divon H."/>
            <person name="Uhlig S."/>
            <person name="Proctor R.H."/>
        </authorList>
    </citation>
    <scope>NUCLEOTIDE SEQUENCE</scope>
    <source>
        <strain evidence="2">NRRL 53441</strain>
    </source>
</reference>
<name>A0A8H4KF73_9HYPO</name>
<accession>A0A8H4KF73</accession>
<evidence type="ECO:0000313" key="3">
    <source>
        <dbReference type="Proteomes" id="UP000605986"/>
    </source>
</evidence>
<sequence length="186" mass="20299">MDKHTKKQAQDFLAHRDTGGNEKNQDPDQGMPKPQSHSKHQPQLQPHNLTLTPAPVSTGLTAGPKNKPLPELKLTAKNLAILNEQSSKKAAKTKTGESVCSDVRTHGVNTVFNQGAEVFLPPPPDTIGNIRAANFREYGREFRRLAEGNDVDALFKKFPSLGNPDTKGRMRAAVAVAALKEQGLYD</sequence>
<gene>
    <name evidence="2" type="ORF">F53441_7651</name>
</gene>
<dbReference type="Proteomes" id="UP000605986">
    <property type="component" value="Unassembled WGS sequence"/>
</dbReference>
<comment type="caution">
    <text evidence="2">The sequence shown here is derived from an EMBL/GenBank/DDBJ whole genome shotgun (WGS) entry which is preliminary data.</text>
</comment>
<feature type="region of interest" description="Disordered" evidence="1">
    <location>
        <begin position="1"/>
        <end position="71"/>
    </location>
</feature>
<evidence type="ECO:0000256" key="1">
    <source>
        <dbReference type="SAM" id="MobiDB-lite"/>
    </source>
</evidence>
<dbReference type="EMBL" id="JAADJG010000309">
    <property type="protein sequence ID" value="KAF4449001.1"/>
    <property type="molecule type" value="Genomic_DNA"/>
</dbReference>
<organism evidence="2 3">
    <name type="scientific">Fusarium austroafricanum</name>
    <dbReference type="NCBI Taxonomy" id="2364996"/>
    <lineage>
        <taxon>Eukaryota</taxon>
        <taxon>Fungi</taxon>
        <taxon>Dikarya</taxon>
        <taxon>Ascomycota</taxon>
        <taxon>Pezizomycotina</taxon>
        <taxon>Sordariomycetes</taxon>
        <taxon>Hypocreomycetidae</taxon>
        <taxon>Hypocreales</taxon>
        <taxon>Nectriaceae</taxon>
        <taxon>Fusarium</taxon>
        <taxon>Fusarium concolor species complex</taxon>
    </lineage>
</organism>
<feature type="compositionally biased region" description="Basic and acidic residues" evidence="1">
    <location>
        <begin position="13"/>
        <end position="26"/>
    </location>
</feature>
<evidence type="ECO:0000313" key="2">
    <source>
        <dbReference type="EMBL" id="KAF4449001.1"/>
    </source>
</evidence>
<feature type="compositionally biased region" description="Polar residues" evidence="1">
    <location>
        <begin position="41"/>
        <end position="51"/>
    </location>
</feature>
<proteinExistence type="predicted"/>